<name>A0A656D3Y3_KRYT1</name>
<dbReference type="EMBL" id="CZVU01000007">
    <property type="protein sequence ID" value="CUS97543.1"/>
    <property type="molecule type" value="Genomic_DNA"/>
</dbReference>
<dbReference type="AlphaFoldDB" id="A0A656D3Y3"/>
<evidence type="ECO:0000313" key="2">
    <source>
        <dbReference type="Proteomes" id="UP000243065"/>
    </source>
</evidence>
<dbReference type="RefSeq" id="WP_267885874.1">
    <property type="nucleotide sequence ID" value="NZ_CZVU01000007.1"/>
</dbReference>
<protein>
    <submittedName>
        <fullName evidence="1">Uncharacterized protein</fullName>
    </submittedName>
</protein>
<gene>
    <name evidence="1" type="ORF">JGI24_00295</name>
</gene>
<evidence type="ECO:0000313" key="1">
    <source>
        <dbReference type="EMBL" id="CUS97543.1"/>
    </source>
</evidence>
<accession>A0A656D3Y3</accession>
<organism evidence="1 2">
    <name type="scientific">Kryptobacter tengchongensis</name>
    <dbReference type="NCBI Taxonomy" id="1643429"/>
    <lineage>
        <taxon>Bacteria</taxon>
        <taxon>Pseudomonadati</taxon>
        <taxon>Candidatus Kryptoniota</taxon>
        <taxon>Candidatus Kryptobacter</taxon>
    </lineage>
</organism>
<sequence length="44" mass="4956">MKKLILIFGIIGVLVSIFAIVRKGGANVECDFEDDEIHFELYAQ</sequence>
<proteinExistence type="predicted"/>
<keyword evidence="2" id="KW-1185">Reference proteome</keyword>
<reference evidence="1 2" key="1">
    <citation type="submission" date="2015-11" db="EMBL/GenBank/DDBJ databases">
        <authorList>
            <person name="Varghese N."/>
        </authorList>
    </citation>
    <scope>NUCLEOTIDE SEQUENCE [LARGE SCALE GENOMIC DNA]</scope>
    <source>
        <strain evidence="1 2">JGI-24</strain>
    </source>
</reference>
<dbReference type="Proteomes" id="UP000243065">
    <property type="component" value="Unassembled WGS sequence"/>
</dbReference>